<dbReference type="Proteomes" id="UP000033188">
    <property type="component" value="Chromosome 3"/>
</dbReference>
<gene>
    <name evidence="1" type="ORF">BBBOND_0306890</name>
</gene>
<dbReference type="RefSeq" id="XP_012768971.1">
    <property type="nucleotide sequence ID" value="XM_012913517.1"/>
</dbReference>
<dbReference type="AlphaFoldDB" id="A0A061DE29"/>
<evidence type="ECO:0000313" key="2">
    <source>
        <dbReference type="Proteomes" id="UP000033188"/>
    </source>
</evidence>
<dbReference type="KEGG" id="bbig:BBBOND_0306890"/>
<name>A0A061DE29_BABBI</name>
<reference evidence="2" key="1">
    <citation type="journal article" date="2014" name="Nucleic Acids Res.">
        <title>The evolutionary dynamics of variant antigen genes in Babesia reveal a history of genomic innovation underlying host-parasite interaction.</title>
        <authorList>
            <person name="Jackson A.P."/>
            <person name="Otto T.D."/>
            <person name="Darby A."/>
            <person name="Ramaprasad A."/>
            <person name="Xia D."/>
            <person name="Echaide I.E."/>
            <person name="Farber M."/>
            <person name="Gahlot S."/>
            <person name="Gamble J."/>
            <person name="Gupta D."/>
            <person name="Gupta Y."/>
            <person name="Jackson L."/>
            <person name="Malandrin L."/>
            <person name="Malas T.B."/>
            <person name="Moussa E."/>
            <person name="Nair M."/>
            <person name="Reid A.J."/>
            <person name="Sanders M."/>
            <person name="Sharma J."/>
            <person name="Tracey A."/>
            <person name="Quail M.A."/>
            <person name="Weir W."/>
            <person name="Wastling J.M."/>
            <person name="Hall N."/>
            <person name="Willadsen P."/>
            <person name="Lingelbach K."/>
            <person name="Shiels B."/>
            <person name="Tait A."/>
            <person name="Berriman M."/>
            <person name="Allred D.R."/>
            <person name="Pain A."/>
        </authorList>
    </citation>
    <scope>NUCLEOTIDE SEQUENCE [LARGE SCALE GENOMIC DNA]</scope>
    <source>
        <strain evidence="2">Bond</strain>
    </source>
</reference>
<accession>A0A061DE29</accession>
<proteinExistence type="predicted"/>
<evidence type="ECO:0000313" key="1">
    <source>
        <dbReference type="EMBL" id="CDR96785.1"/>
    </source>
</evidence>
<keyword evidence="2" id="KW-1185">Reference proteome</keyword>
<dbReference type="EMBL" id="LK391709">
    <property type="protein sequence ID" value="CDR96785.1"/>
    <property type="molecule type" value="Genomic_DNA"/>
</dbReference>
<dbReference type="OrthoDB" id="415865at2759"/>
<dbReference type="VEuPathDB" id="PiroplasmaDB:BBBOND_0306890"/>
<dbReference type="OMA" id="YMLMKDD"/>
<sequence length="265" mass="29742">MAFNYTKALVVSGKRNLLRPHCTSTLGAAAALAYVVYYFIKEANDEEEEEGDLYKGESRTILSKPSANLEGMTRMDVLNLLKKIMQSQEKAKTMLRSLVQEIIDNDFSETVDGLYRRIVNDVPVDPLKSKGLTLLDLDYLVERYQGDYEIRTQIIEMISQPAAEQEEDDVDIPSEVVISIYEYMLAELQGLQTRQQPMTTLPDLNVSAASLAVQAIIAAKVQKKFGYTPVQVDRSVTRNQAELGMSNKFARLAIQIQSEMTDLTG</sequence>
<dbReference type="GeneID" id="24565326"/>
<organism evidence="1 2">
    <name type="scientific">Babesia bigemina</name>
    <dbReference type="NCBI Taxonomy" id="5866"/>
    <lineage>
        <taxon>Eukaryota</taxon>
        <taxon>Sar</taxon>
        <taxon>Alveolata</taxon>
        <taxon>Apicomplexa</taxon>
        <taxon>Aconoidasida</taxon>
        <taxon>Piroplasmida</taxon>
        <taxon>Babesiidae</taxon>
        <taxon>Babesia</taxon>
    </lineage>
</organism>
<protein>
    <submittedName>
        <fullName evidence="1">Uncharacterized protein</fullName>
    </submittedName>
</protein>